<evidence type="ECO:0000256" key="3">
    <source>
        <dbReference type="ARBA" id="ARBA00022801"/>
    </source>
</evidence>
<dbReference type="Pfam" id="PF22936">
    <property type="entry name" value="Pol_BBD"/>
    <property type="match status" value="1"/>
</dbReference>
<reference evidence="8" key="1">
    <citation type="journal article" date="2019" name="Sci. Rep.">
        <title>Draft genome of Tanacetum cinerariifolium, the natural source of mosquito coil.</title>
        <authorList>
            <person name="Yamashiro T."/>
            <person name="Shiraishi A."/>
            <person name="Satake H."/>
            <person name="Nakayama K."/>
        </authorList>
    </citation>
    <scope>NUCLEOTIDE SEQUENCE</scope>
</reference>
<gene>
    <name evidence="8" type="ORF">Tci_021694</name>
</gene>
<feature type="compositionally biased region" description="Polar residues" evidence="4">
    <location>
        <begin position="1076"/>
        <end position="1121"/>
    </location>
</feature>
<proteinExistence type="predicted"/>
<feature type="region of interest" description="Disordered" evidence="4">
    <location>
        <begin position="583"/>
        <end position="644"/>
    </location>
</feature>
<feature type="region of interest" description="Disordered" evidence="4">
    <location>
        <begin position="1073"/>
        <end position="1121"/>
    </location>
</feature>
<name>A0A6L2KK37_TANCI</name>
<comment type="caution">
    <text evidence="8">The sequence shown here is derived from an EMBL/GenBank/DDBJ whole genome shotgun (WGS) entry which is preliminary data.</text>
</comment>
<feature type="compositionally biased region" description="Polar residues" evidence="4">
    <location>
        <begin position="1"/>
        <end position="11"/>
    </location>
</feature>
<dbReference type="InterPro" id="IPR012337">
    <property type="entry name" value="RNaseH-like_sf"/>
</dbReference>
<feature type="domain" description="Retroviral polymerase SH3-like" evidence="7">
    <location>
        <begin position="173"/>
        <end position="221"/>
    </location>
</feature>
<sequence length="1121" mass="127531">MNQAFNAGTGNDDTDGNAETMPSYDAKAVSEVIQLVLWIVDSGCSKHMTISLQLLRIFVEKSMGTIRFGNDHFIAITGYGDYVQGNLMICHVYYVEGLGHNLFSVYYLRTKDEAPDMIIDFINQVQRNLKAQILMIRSDNGTKFKNEKLRTFYAKLGIVHKTSIARTPQQNDRDDLGKMKPKADIGIFIGYSESSRGFHIYNRRTKKIMKMVHVKFDELTTMASECNNLEPEINCMNFQDSSKDSQSVPLKTDLDNLFGPLYEEYYVTSSQEVSDNYAANTLDNENTSSSSLIIVEEDEAPQIEAMLDHSWIESMQDDLNQFKRLDVWELVECLIGKNIIVVKWIWKNKIDAENTVIQNKCHLVAKGYSQEEGIDFEESFASVAHPTKKISKRLKGSFDIYDKPLTWVNVFHMAQQVIPAAQLVSRFHTIGRCNNYAVLQSIPCSPECKIMGQILLDHLLSYALTATADVPTVYLQQFWRTFSKVPVETPENPFVAPVNIDIIEAFMNRVGYQGVVDKEAILYPRFIKLIIADLMKKFPNIAQRIEEDYHSIKDDIPLIRATDDFKEYETVFRKVDVPMNQPQPVVSTQETHRSIPKAHRTPTLAASPHGKKRKQTAEESCSPKKSHKITISKKKQSTTPIAPLGDDRERYKVAEATILSLTLHNTALAAEAQENIAKVKKKLDEKEIEKMVKGDEDEESYASEFADSILNDDVDDSGTKIEPGSHKENLEYDDDDEDIEKENKDEEIEHVKKDNNIKKTDEVVKENDIVDDVTGSMEIRKEQKQTPIPSPTRSPGNVSSFDKTVFEELTATVSPRTAPTSKDSSTIKRKKQYISYRTKKFPGSIAGMCRRHGQIQSHIKNKFITHEFFMSKIQEILDHCNKVIPEIKFAKTNEMIREEMPCLVNLAVNNDREVDSIHAQEMITKEFATHGPKMIEEFIRMMILLMGEKHGEKIYWKTKANVKKKSFVNGRPILPTMKRLDGENLDKMKKKVMHVLLWDYVSSDPALKYQTTSLEHDSLRPDPQSQENVPLADETVTTSLNELDMLFSPMFDEYFNGATSVVSKPSVVSIVDASDNRQQPNTTPYTSTTIDADTTQLNIQTTPKHTTPEPTVTATENIDQE</sequence>
<keyword evidence="3" id="KW-0378">Hydrolase</keyword>
<evidence type="ECO:0000259" key="7">
    <source>
        <dbReference type="Pfam" id="PF25597"/>
    </source>
</evidence>
<dbReference type="GO" id="GO:0006508">
    <property type="term" value="P:proteolysis"/>
    <property type="evidence" value="ECO:0007669"/>
    <property type="project" value="UniProtKB-KW"/>
</dbReference>
<dbReference type="GO" id="GO:0003676">
    <property type="term" value="F:nucleic acid binding"/>
    <property type="evidence" value="ECO:0007669"/>
    <property type="project" value="InterPro"/>
</dbReference>
<dbReference type="Pfam" id="PF25597">
    <property type="entry name" value="SH3_retrovirus"/>
    <property type="match status" value="1"/>
</dbReference>
<dbReference type="InterPro" id="IPR039537">
    <property type="entry name" value="Retrotran_Ty1/copia-like"/>
</dbReference>
<dbReference type="SUPFAM" id="SSF53098">
    <property type="entry name" value="Ribonuclease H-like"/>
    <property type="match status" value="1"/>
</dbReference>
<feature type="compositionally biased region" description="Basic residues" evidence="4">
    <location>
        <begin position="624"/>
        <end position="636"/>
    </location>
</feature>
<evidence type="ECO:0000256" key="2">
    <source>
        <dbReference type="ARBA" id="ARBA00022723"/>
    </source>
</evidence>
<organism evidence="8">
    <name type="scientific">Tanacetum cinerariifolium</name>
    <name type="common">Dalmatian daisy</name>
    <name type="synonym">Chrysanthemum cinerariifolium</name>
    <dbReference type="NCBI Taxonomy" id="118510"/>
    <lineage>
        <taxon>Eukaryota</taxon>
        <taxon>Viridiplantae</taxon>
        <taxon>Streptophyta</taxon>
        <taxon>Embryophyta</taxon>
        <taxon>Tracheophyta</taxon>
        <taxon>Spermatophyta</taxon>
        <taxon>Magnoliopsida</taxon>
        <taxon>eudicotyledons</taxon>
        <taxon>Gunneridae</taxon>
        <taxon>Pentapetalae</taxon>
        <taxon>asterids</taxon>
        <taxon>campanulids</taxon>
        <taxon>Asterales</taxon>
        <taxon>Asteraceae</taxon>
        <taxon>Asteroideae</taxon>
        <taxon>Anthemideae</taxon>
        <taxon>Anthemidinae</taxon>
        <taxon>Tanacetum</taxon>
    </lineage>
</organism>
<dbReference type="InterPro" id="IPR036397">
    <property type="entry name" value="RNaseH_sf"/>
</dbReference>
<feature type="region of interest" description="Disordered" evidence="4">
    <location>
        <begin position="1"/>
        <end position="20"/>
    </location>
</feature>
<dbReference type="GO" id="GO:0008233">
    <property type="term" value="F:peptidase activity"/>
    <property type="evidence" value="ECO:0007669"/>
    <property type="project" value="UniProtKB-KW"/>
</dbReference>
<dbReference type="Pfam" id="PF07727">
    <property type="entry name" value="RVT_2"/>
    <property type="match status" value="1"/>
</dbReference>
<feature type="compositionally biased region" description="Basic and acidic residues" evidence="4">
    <location>
        <begin position="717"/>
        <end position="730"/>
    </location>
</feature>
<dbReference type="PANTHER" id="PTHR42648">
    <property type="entry name" value="TRANSPOSASE, PUTATIVE-RELATED"/>
    <property type="match status" value="1"/>
</dbReference>
<evidence type="ECO:0000313" key="8">
    <source>
        <dbReference type="EMBL" id="GEU49716.1"/>
    </source>
</evidence>
<evidence type="ECO:0000256" key="4">
    <source>
        <dbReference type="SAM" id="MobiDB-lite"/>
    </source>
</evidence>
<dbReference type="Gene3D" id="3.30.420.10">
    <property type="entry name" value="Ribonuclease H-like superfamily/Ribonuclease H"/>
    <property type="match status" value="1"/>
</dbReference>
<dbReference type="InterPro" id="IPR057670">
    <property type="entry name" value="SH3_retrovirus"/>
</dbReference>
<accession>A0A6L2KK37</accession>
<feature type="domain" description="Retrovirus-related Pol polyprotein from transposon TNT 1-94-like beta-barrel" evidence="6">
    <location>
        <begin position="38"/>
        <end position="111"/>
    </location>
</feature>
<dbReference type="InterPro" id="IPR013103">
    <property type="entry name" value="RVT_2"/>
</dbReference>
<evidence type="ECO:0000259" key="5">
    <source>
        <dbReference type="Pfam" id="PF07727"/>
    </source>
</evidence>
<dbReference type="AlphaFoldDB" id="A0A6L2KK37"/>
<evidence type="ECO:0000259" key="6">
    <source>
        <dbReference type="Pfam" id="PF22936"/>
    </source>
</evidence>
<dbReference type="InterPro" id="IPR054722">
    <property type="entry name" value="PolX-like_BBD"/>
</dbReference>
<keyword evidence="2" id="KW-0479">Metal-binding</keyword>
<evidence type="ECO:0000256" key="1">
    <source>
        <dbReference type="ARBA" id="ARBA00022670"/>
    </source>
</evidence>
<feature type="region of interest" description="Disordered" evidence="4">
    <location>
        <begin position="708"/>
        <end position="737"/>
    </location>
</feature>
<dbReference type="GO" id="GO:0046872">
    <property type="term" value="F:metal ion binding"/>
    <property type="evidence" value="ECO:0007669"/>
    <property type="project" value="UniProtKB-KW"/>
</dbReference>
<dbReference type="EMBL" id="BKCJ010002605">
    <property type="protein sequence ID" value="GEU49716.1"/>
    <property type="molecule type" value="Genomic_DNA"/>
</dbReference>
<feature type="domain" description="Reverse transcriptase Ty1/copia-type" evidence="5">
    <location>
        <begin position="326"/>
        <end position="385"/>
    </location>
</feature>
<keyword evidence="1" id="KW-0645">Protease</keyword>
<dbReference type="PANTHER" id="PTHR42648:SF21">
    <property type="entry name" value="CYSTEINE-RICH RLK (RECEPTOR-LIKE PROTEIN KINASE) 8"/>
    <property type="match status" value="1"/>
</dbReference>
<protein>
    <submittedName>
        <fullName evidence="8">Uncharacterized protein</fullName>
    </submittedName>
</protein>